<gene>
    <name evidence="2" type="ORF">POCTA_138.1.T0170020</name>
</gene>
<evidence type="ECO:0000313" key="2">
    <source>
        <dbReference type="EMBL" id="CAD8145036.1"/>
    </source>
</evidence>
<dbReference type="Proteomes" id="UP000683925">
    <property type="component" value="Unassembled WGS sequence"/>
</dbReference>
<keyword evidence="3" id="KW-1185">Reference proteome</keyword>
<keyword evidence="1" id="KW-1133">Transmembrane helix</keyword>
<organism evidence="2 3">
    <name type="scientific">Paramecium octaurelia</name>
    <dbReference type="NCBI Taxonomy" id="43137"/>
    <lineage>
        <taxon>Eukaryota</taxon>
        <taxon>Sar</taxon>
        <taxon>Alveolata</taxon>
        <taxon>Ciliophora</taxon>
        <taxon>Intramacronucleata</taxon>
        <taxon>Oligohymenophorea</taxon>
        <taxon>Peniculida</taxon>
        <taxon>Parameciidae</taxon>
        <taxon>Paramecium</taxon>
    </lineage>
</organism>
<reference evidence="2" key="1">
    <citation type="submission" date="2021-01" db="EMBL/GenBank/DDBJ databases">
        <authorList>
            <consortium name="Genoscope - CEA"/>
            <person name="William W."/>
        </authorList>
    </citation>
    <scope>NUCLEOTIDE SEQUENCE</scope>
</reference>
<protein>
    <recommendedName>
        <fullName evidence="4">Transmembrane protein</fullName>
    </recommendedName>
</protein>
<accession>A0A8S1T0Q2</accession>
<evidence type="ECO:0000256" key="1">
    <source>
        <dbReference type="SAM" id="Phobius"/>
    </source>
</evidence>
<dbReference type="EMBL" id="CAJJDP010000017">
    <property type="protein sequence ID" value="CAD8145036.1"/>
    <property type="molecule type" value="Genomic_DNA"/>
</dbReference>
<feature type="transmembrane region" description="Helical" evidence="1">
    <location>
        <begin position="117"/>
        <end position="140"/>
    </location>
</feature>
<evidence type="ECO:0000313" key="3">
    <source>
        <dbReference type="Proteomes" id="UP000683925"/>
    </source>
</evidence>
<name>A0A8S1T0Q2_PAROT</name>
<keyword evidence="1" id="KW-0812">Transmembrane</keyword>
<dbReference type="AlphaFoldDB" id="A0A8S1T0Q2"/>
<sequence>MEMISKKVMSKKMIDWLQIAIIGELNTKIQGWIICNRNVRQSWKLIYNFLLIPYLTIKVPSRRTKQNRDIKWIIVTQMTSLSSQTQSYVKLDLFKLCRATTNKGIEKATEILMKKKVISFIILFFKFDFLMFLSIVSFVMQLAARTRLIPKIIVKLNTKCMQFQNG</sequence>
<evidence type="ECO:0008006" key="4">
    <source>
        <dbReference type="Google" id="ProtNLM"/>
    </source>
</evidence>
<keyword evidence="1" id="KW-0472">Membrane</keyword>
<comment type="caution">
    <text evidence="2">The sequence shown here is derived from an EMBL/GenBank/DDBJ whole genome shotgun (WGS) entry which is preliminary data.</text>
</comment>
<proteinExistence type="predicted"/>